<reference evidence="7" key="1">
    <citation type="submission" date="2021-01" db="EMBL/GenBank/DDBJ databases">
        <authorList>
            <person name="Eckstrom K.M.E."/>
        </authorList>
    </citation>
    <scope>NUCLEOTIDE SEQUENCE</scope>
    <source>
        <strain evidence="7">UVCC 0001</strain>
    </source>
</reference>
<keyword evidence="8" id="KW-1185">Reference proteome</keyword>
<dbReference type="GO" id="GO:0005506">
    <property type="term" value="F:iron ion binding"/>
    <property type="evidence" value="ECO:0007669"/>
    <property type="project" value="InterPro"/>
</dbReference>
<dbReference type="SMART" id="SM01337">
    <property type="entry name" value="APC10"/>
    <property type="match status" value="1"/>
</dbReference>
<keyword evidence="4" id="KW-0131">Cell cycle</keyword>
<feature type="domain" description="DOC" evidence="6">
    <location>
        <begin position="491"/>
        <end position="684"/>
    </location>
</feature>
<dbReference type="Gene3D" id="2.60.120.260">
    <property type="entry name" value="Galactose-binding domain-like"/>
    <property type="match status" value="1"/>
</dbReference>
<dbReference type="InterPro" id="IPR016901">
    <property type="entry name" value="APC10/Doc1"/>
</dbReference>
<organism evidence="7 8">
    <name type="scientific">Prototheca wickerhamii</name>
    <dbReference type="NCBI Taxonomy" id="3111"/>
    <lineage>
        <taxon>Eukaryota</taxon>
        <taxon>Viridiplantae</taxon>
        <taxon>Chlorophyta</taxon>
        <taxon>core chlorophytes</taxon>
        <taxon>Trebouxiophyceae</taxon>
        <taxon>Chlorellales</taxon>
        <taxon>Chlorellaceae</taxon>
        <taxon>Prototheca</taxon>
    </lineage>
</organism>
<evidence type="ECO:0000313" key="7">
    <source>
        <dbReference type="EMBL" id="KAK2077133.1"/>
    </source>
</evidence>
<gene>
    <name evidence="7" type="ORF">QBZ16_004767</name>
</gene>
<dbReference type="InterPro" id="IPR004939">
    <property type="entry name" value="APC_su10/DOC_dom"/>
</dbReference>
<comment type="similarity">
    <text evidence="1">Belongs to the APC10 family.</text>
</comment>
<dbReference type="SUPFAM" id="SSF49785">
    <property type="entry name" value="Galactose-binding domain-like"/>
    <property type="match status" value="1"/>
</dbReference>
<keyword evidence="2" id="KW-0132">Cell division</keyword>
<evidence type="ECO:0000256" key="2">
    <source>
        <dbReference type="ARBA" id="ARBA00022618"/>
    </source>
</evidence>
<dbReference type="GO" id="GO:0031145">
    <property type="term" value="P:anaphase-promoting complex-dependent catabolic process"/>
    <property type="evidence" value="ECO:0007669"/>
    <property type="project" value="InterPro"/>
</dbReference>
<dbReference type="InterPro" id="IPR001128">
    <property type="entry name" value="Cyt_P450"/>
</dbReference>
<protein>
    <recommendedName>
        <fullName evidence="6">DOC domain-containing protein</fullName>
    </recommendedName>
</protein>
<dbReference type="InterPro" id="IPR002401">
    <property type="entry name" value="Cyt_P450_E_grp-I"/>
</dbReference>
<proteinExistence type="inferred from homology"/>
<dbReference type="SUPFAM" id="SSF48264">
    <property type="entry name" value="Cytochrome P450"/>
    <property type="match status" value="1"/>
</dbReference>
<dbReference type="PANTHER" id="PTHR24301:SF2">
    <property type="entry name" value="THROMBOXANE-A SYNTHASE"/>
    <property type="match status" value="1"/>
</dbReference>
<keyword evidence="3" id="KW-0498">Mitosis</keyword>
<dbReference type="PRINTS" id="PR00463">
    <property type="entry name" value="EP450I"/>
</dbReference>
<evidence type="ECO:0000256" key="5">
    <source>
        <dbReference type="PIRSR" id="PIRSR602401-1"/>
    </source>
</evidence>
<comment type="caution">
    <text evidence="7">The sequence shown here is derived from an EMBL/GenBank/DDBJ whole genome shotgun (WGS) entry which is preliminary data.</text>
</comment>
<dbReference type="GO" id="GO:0020037">
    <property type="term" value="F:heme binding"/>
    <property type="evidence" value="ECO:0007669"/>
    <property type="project" value="InterPro"/>
</dbReference>
<name>A0AAD9MKX4_PROWI</name>
<feature type="binding site" description="axial binding residue" evidence="5">
    <location>
        <position position="447"/>
    </location>
    <ligand>
        <name>heme</name>
        <dbReference type="ChEBI" id="CHEBI:30413"/>
    </ligand>
    <ligandPart>
        <name>Fe</name>
        <dbReference type="ChEBI" id="CHEBI:18248"/>
    </ligandPart>
</feature>
<evidence type="ECO:0000256" key="4">
    <source>
        <dbReference type="ARBA" id="ARBA00023306"/>
    </source>
</evidence>
<comment type="cofactor">
    <cofactor evidence="5">
        <name>heme</name>
        <dbReference type="ChEBI" id="CHEBI:30413"/>
    </cofactor>
</comment>
<dbReference type="GO" id="GO:0016705">
    <property type="term" value="F:oxidoreductase activity, acting on paired donors, with incorporation or reduction of molecular oxygen"/>
    <property type="evidence" value="ECO:0007669"/>
    <property type="project" value="InterPro"/>
</dbReference>
<dbReference type="CDD" id="cd08366">
    <property type="entry name" value="APC10"/>
    <property type="match status" value="1"/>
</dbReference>
<dbReference type="GO" id="GO:0004497">
    <property type="term" value="F:monooxygenase activity"/>
    <property type="evidence" value="ECO:0007669"/>
    <property type="project" value="InterPro"/>
</dbReference>
<dbReference type="InterPro" id="IPR008979">
    <property type="entry name" value="Galactose-bd-like_sf"/>
</dbReference>
<dbReference type="PRINTS" id="PR00385">
    <property type="entry name" value="P450"/>
</dbReference>
<accession>A0AAD9MKX4</accession>
<evidence type="ECO:0000256" key="3">
    <source>
        <dbReference type="ARBA" id="ARBA00022776"/>
    </source>
</evidence>
<dbReference type="Gene3D" id="1.10.630.10">
    <property type="entry name" value="Cytochrome P450"/>
    <property type="match status" value="1"/>
</dbReference>
<dbReference type="Proteomes" id="UP001255856">
    <property type="component" value="Unassembled WGS sequence"/>
</dbReference>
<dbReference type="GO" id="GO:0051301">
    <property type="term" value="P:cell division"/>
    <property type="evidence" value="ECO:0007669"/>
    <property type="project" value="UniProtKB-KW"/>
</dbReference>
<evidence type="ECO:0000313" key="8">
    <source>
        <dbReference type="Proteomes" id="UP001255856"/>
    </source>
</evidence>
<dbReference type="PANTHER" id="PTHR24301">
    <property type="entry name" value="THROMBOXANE-A SYNTHASE"/>
    <property type="match status" value="1"/>
</dbReference>
<dbReference type="Pfam" id="PF03256">
    <property type="entry name" value="ANAPC10"/>
    <property type="match status" value="1"/>
</dbReference>
<evidence type="ECO:0000256" key="1">
    <source>
        <dbReference type="ARBA" id="ARBA00006762"/>
    </source>
</evidence>
<keyword evidence="5" id="KW-0408">Iron</keyword>
<dbReference type="AlphaFoldDB" id="A0AAD9MKX4"/>
<sequence>MARSVLVYGYRIVPRLKLRGFRQVPVRFIVGELPALRDVPMYKLYHQWTQQYGPTFMYFAGASPIVVTSDPELIRNTCVRHFTSLHDRIPPLVARKGTLNEVRRKRVDIVNSNLLTSRGRYWASLRAATQPMFHTSALRSYAPPMRTHARRLISELESAAASGQVVDLHAIIGRTTLAIISETALGVDIDTSRPFKNQPGEVPASVFASLQTQFRDQAMLPTKNLGGRLYLTLPFWLRPYLLPVLFRFEPPRLTRAFAIVASGTSILIEACVARAKEKGLEVTALDSDWKWWPEEVEATNEFQIQTMFLAGYETSANALSFAIHCLSHHPKAEAKLMEEIDATRDLPLELESLDHFKYTEAVLNEALRLFPPGAVFAREANDDCEVLPGTWVRKGTSVAVNAYSLHRDPKLWPNPDAFIPERFLDKAQNAGRDQTAFLPFGLGPRMCIGMRFALEELRIMLVSLYREYTFRPAPGSTFDLPLSMGITLSPAEGVPVTVLKRELSSLDVPPDQRELGHLAVWTVTSAKAGNGVDMLRDGREDTFWQSDGVQPHLVDIRFQKKVRVSSVKLLLNHRLDESYTPRVVCVRGGSGHADLRTLKQVEMEEPQGWVELSWADGADGGGTDDGAPPAPKLFMLQIMILANHQNGKDTHLRAVQIYGPGEDQGAGIRLGQGELGEPAALGDSPTALARPSNLSRFGESYHYIVR</sequence>
<dbReference type="PROSITE" id="PS00086">
    <property type="entry name" value="CYTOCHROME_P450"/>
    <property type="match status" value="1"/>
</dbReference>
<dbReference type="InterPro" id="IPR036396">
    <property type="entry name" value="Cyt_P450_sf"/>
</dbReference>
<keyword evidence="5" id="KW-0349">Heme</keyword>
<dbReference type="GO" id="GO:0005680">
    <property type="term" value="C:anaphase-promoting complex"/>
    <property type="evidence" value="ECO:0007669"/>
    <property type="project" value="InterPro"/>
</dbReference>
<dbReference type="InterPro" id="IPR017972">
    <property type="entry name" value="Cyt_P450_CS"/>
</dbReference>
<keyword evidence="5" id="KW-0479">Metal-binding</keyword>
<dbReference type="PROSITE" id="PS51284">
    <property type="entry name" value="DOC"/>
    <property type="match status" value="1"/>
</dbReference>
<dbReference type="Pfam" id="PF00067">
    <property type="entry name" value="p450"/>
    <property type="match status" value="2"/>
</dbReference>
<dbReference type="EMBL" id="JASFZW010000007">
    <property type="protein sequence ID" value="KAK2077133.1"/>
    <property type="molecule type" value="Genomic_DNA"/>
</dbReference>
<evidence type="ECO:0000259" key="6">
    <source>
        <dbReference type="PROSITE" id="PS51284"/>
    </source>
</evidence>